<comment type="caution">
    <text evidence="9">The sequence shown here is derived from an EMBL/GenBank/DDBJ whole genome shotgun (WGS) entry which is preliminary data.</text>
</comment>
<evidence type="ECO:0000256" key="4">
    <source>
        <dbReference type="ARBA" id="ARBA00022692"/>
    </source>
</evidence>
<dbReference type="Proteomes" id="UP001597492">
    <property type="component" value="Unassembled WGS sequence"/>
</dbReference>
<dbReference type="PANTHER" id="PTHR42709:SF6">
    <property type="entry name" value="UNDECAPRENYL PHOSPHATE TRANSPORTER A"/>
    <property type="match status" value="1"/>
</dbReference>
<evidence type="ECO:0000256" key="5">
    <source>
        <dbReference type="ARBA" id="ARBA00022989"/>
    </source>
</evidence>
<evidence type="ECO:0000313" key="10">
    <source>
        <dbReference type="Proteomes" id="UP001597492"/>
    </source>
</evidence>
<gene>
    <name evidence="9" type="ORF">ACFSW7_07205</name>
</gene>
<evidence type="ECO:0000256" key="6">
    <source>
        <dbReference type="ARBA" id="ARBA00023136"/>
    </source>
</evidence>
<evidence type="ECO:0000256" key="1">
    <source>
        <dbReference type="ARBA" id="ARBA00004651"/>
    </source>
</evidence>
<keyword evidence="6 7" id="KW-0472">Membrane</keyword>
<feature type="transmembrane region" description="Helical" evidence="7">
    <location>
        <begin position="20"/>
        <end position="40"/>
    </location>
</feature>
<dbReference type="Pfam" id="PF09335">
    <property type="entry name" value="VTT_dom"/>
    <property type="match status" value="1"/>
</dbReference>
<dbReference type="PANTHER" id="PTHR42709">
    <property type="entry name" value="ALKALINE PHOSPHATASE LIKE PROTEIN"/>
    <property type="match status" value="1"/>
</dbReference>
<accession>A0ABW5UXN6</accession>
<reference evidence="10" key="1">
    <citation type="journal article" date="2019" name="Int. J. Syst. Evol. Microbiol.">
        <title>The Global Catalogue of Microorganisms (GCM) 10K type strain sequencing project: providing services to taxonomists for standard genome sequencing and annotation.</title>
        <authorList>
            <consortium name="The Broad Institute Genomics Platform"/>
            <consortium name="The Broad Institute Genome Sequencing Center for Infectious Disease"/>
            <person name="Wu L."/>
            <person name="Ma J."/>
        </authorList>
    </citation>
    <scope>NUCLEOTIDE SEQUENCE [LARGE SCALE GENOMIC DNA]</scope>
    <source>
        <strain evidence="10">TISTR 1514</strain>
    </source>
</reference>
<evidence type="ECO:0000256" key="2">
    <source>
        <dbReference type="ARBA" id="ARBA00010792"/>
    </source>
</evidence>
<feature type="domain" description="VTT" evidence="8">
    <location>
        <begin position="46"/>
        <end position="165"/>
    </location>
</feature>
<dbReference type="RefSeq" id="WP_019618615.1">
    <property type="nucleotide sequence ID" value="NZ_JBHUNE010000006.1"/>
</dbReference>
<evidence type="ECO:0000313" key="9">
    <source>
        <dbReference type="EMBL" id="MFD2758163.1"/>
    </source>
</evidence>
<protein>
    <submittedName>
        <fullName evidence="9">DedA family protein</fullName>
    </submittedName>
</protein>
<evidence type="ECO:0000256" key="3">
    <source>
        <dbReference type="ARBA" id="ARBA00022475"/>
    </source>
</evidence>
<comment type="similarity">
    <text evidence="2">Belongs to the DedA family.</text>
</comment>
<name>A0ABW5UXN6_9MICO</name>
<dbReference type="InterPro" id="IPR032816">
    <property type="entry name" value="VTT_dom"/>
</dbReference>
<evidence type="ECO:0000259" key="8">
    <source>
        <dbReference type="Pfam" id="PF09335"/>
    </source>
</evidence>
<organism evidence="9 10">
    <name type="scientific">Gulosibacter faecalis</name>
    <dbReference type="NCBI Taxonomy" id="272240"/>
    <lineage>
        <taxon>Bacteria</taxon>
        <taxon>Bacillati</taxon>
        <taxon>Actinomycetota</taxon>
        <taxon>Actinomycetes</taxon>
        <taxon>Micrococcales</taxon>
        <taxon>Microbacteriaceae</taxon>
        <taxon>Gulosibacter</taxon>
    </lineage>
</organism>
<evidence type="ECO:0000256" key="7">
    <source>
        <dbReference type="SAM" id="Phobius"/>
    </source>
</evidence>
<feature type="transmembrane region" description="Helical" evidence="7">
    <location>
        <begin position="178"/>
        <end position="199"/>
    </location>
</feature>
<keyword evidence="4 7" id="KW-0812">Transmembrane</keyword>
<sequence>MLSDLLDTVIQTVQQLDPWLVATIAFVGLLLETSLFIGFLVPGDATLLVTATSVTTPQQWVLIVLAAILGAFAGESIGFALGRWLGPAIKRSWLGRRIGLANWEQAETYLAKRGGVAVFVSRFLPVLHSLVPVTAGMARMRYRKFLAWTLPACTVWAVAYVSVGAFATASYQQLSSQLHWAGFVFAAIIVVFVVVVWLVKRWLTKRVDAQLASGATGTDSPPTRVP</sequence>
<feature type="transmembrane region" description="Helical" evidence="7">
    <location>
        <begin position="145"/>
        <end position="166"/>
    </location>
</feature>
<dbReference type="EMBL" id="JBHUNE010000006">
    <property type="protein sequence ID" value="MFD2758163.1"/>
    <property type="molecule type" value="Genomic_DNA"/>
</dbReference>
<comment type="subcellular location">
    <subcellularLocation>
        <location evidence="1">Cell membrane</location>
        <topology evidence="1">Multi-pass membrane protein</topology>
    </subcellularLocation>
</comment>
<feature type="transmembrane region" description="Helical" evidence="7">
    <location>
        <begin position="60"/>
        <end position="81"/>
    </location>
</feature>
<keyword evidence="5 7" id="KW-1133">Transmembrane helix</keyword>
<dbReference type="InterPro" id="IPR051311">
    <property type="entry name" value="DedA_domain"/>
</dbReference>
<keyword evidence="3" id="KW-1003">Cell membrane</keyword>
<proteinExistence type="inferred from homology"/>
<keyword evidence="10" id="KW-1185">Reference proteome</keyword>